<keyword evidence="1" id="KW-0472">Membrane</keyword>
<keyword evidence="1" id="KW-1133">Transmembrane helix</keyword>
<evidence type="ECO:0000313" key="2">
    <source>
        <dbReference type="Proteomes" id="UP000046392"/>
    </source>
</evidence>
<reference evidence="3" key="1">
    <citation type="submission" date="2017-02" db="UniProtKB">
        <authorList>
            <consortium name="WormBaseParasite"/>
        </authorList>
    </citation>
    <scope>IDENTIFICATION</scope>
</reference>
<organism evidence="2 3">
    <name type="scientific">Strongyloides papillosus</name>
    <name type="common">Intestinal threadworm</name>
    <dbReference type="NCBI Taxonomy" id="174720"/>
    <lineage>
        <taxon>Eukaryota</taxon>
        <taxon>Metazoa</taxon>
        <taxon>Ecdysozoa</taxon>
        <taxon>Nematoda</taxon>
        <taxon>Chromadorea</taxon>
        <taxon>Rhabditida</taxon>
        <taxon>Tylenchina</taxon>
        <taxon>Panagrolaimomorpha</taxon>
        <taxon>Strongyloidoidea</taxon>
        <taxon>Strongyloididae</taxon>
        <taxon>Strongyloides</taxon>
    </lineage>
</organism>
<accession>A0A0N5BVE0</accession>
<dbReference type="Proteomes" id="UP000046392">
    <property type="component" value="Unplaced"/>
</dbReference>
<proteinExistence type="predicted"/>
<feature type="transmembrane region" description="Helical" evidence="1">
    <location>
        <begin position="35"/>
        <end position="52"/>
    </location>
</feature>
<dbReference type="WBParaSite" id="SPAL_0000980300.1">
    <property type="protein sequence ID" value="SPAL_0000980300.1"/>
    <property type="gene ID" value="SPAL_0000980300"/>
</dbReference>
<keyword evidence="2" id="KW-1185">Reference proteome</keyword>
<protein>
    <submittedName>
        <fullName evidence="3">Uncharacterized protein</fullName>
    </submittedName>
</protein>
<name>A0A0N5BVE0_STREA</name>
<evidence type="ECO:0000313" key="3">
    <source>
        <dbReference type="WBParaSite" id="SPAL_0000980300.1"/>
    </source>
</evidence>
<sequence length="139" mass="16038">MLIFGLGIGVVLILTIWLFLLIISLVYYKRGIKVILPNIIIGIFLSTIIVIWPKEMCNEEKSIKNNTSQENLVNSVYYPIFFSVPLLIVTTITIFVAEMKHFQMTFLKPFDNKNLSTNILLQNMNMQTKTNDTDTKYVN</sequence>
<feature type="transmembrane region" description="Helical" evidence="1">
    <location>
        <begin position="76"/>
        <end position="97"/>
    </location>
</feature>
<evidence type="ECO:0000256" key="1">
    <source>
        <dbReference type="SAM" id="Phobius"/>
    </source>
</evidence>
<feature type="transmembrane region" description="Helical" evidence="1">
    <location>
        <begin position="6"/>
        <end position="28"/>
    </location>
</feature>
<keyword evidence="1" id="KW-0812">Transmembrane</keyword>
<dbReference type="AlphaFoldDB" id="A0A0N5BVE0"/>